<evidence type="ECO:0000313" key="2">
    <source>
        <dbReference type="EMBL" id="MFD1124599.1"/>
    </source>
</evidence>
<feature type="region of interest" description="Disordered" evidence="1">
    <location>
        <begin position="28"/>
        <end position="60"/>
    </location>
</feature>
<evidence type="ECO:0000256" key="1">
    <source>
        <dbReference type="SAM" id="MobiDB-lite"/>
    </source>
</evidence>
<evidence type="ECO:0008006" key="4">
    <source>
        <dbReference type="Google" id="ProtNLM"/>
    </source>
</evidence>
<comment type="caution">
    <text evidence="2">The sequence shown here is derived from an EMBL/GenBank/DDBJ whole genome shotgun (WGS) entry which is preliminary data.</text>
</comment>
<evidence type="ECO:0000313" key="3">
    <source>
        <dbReference type="Proteomes" id="UP001597156"/>
    </source>
</evidence>
<dbReference type="Proteomes" id="UP001597156">
    <property type="component" value="Unassembled WGS sequence"/>
</dbReference>
<sequence length="241" mass="26797">MLIGLGGLLIVLISGLLIFNQSVAGPADHHSSSTQMAQKEDHHRMDRHKQDRRDPNDLDHAPLYKIGQYYDSSKYGRIRLKGISTERNLVFSEGQLTTTINWAKVCTNTPKTAAQRTNSASDYNLDKVVNPYTYLKVRYTVKNLSHNSVSFGGVRQVALANGTTLAGTDELVIDDGQSEQLAPHTKRVFTIHVLVDRFTDQARPQSIRLKFNGAKGSLTLKQVSKGFNCRLPITYTPAKSV</sequence>
<feature type="compositionally biased region" description="Basic and acidic residues" evidence="1">
    <location>
        <begin position="38"/>
        <end position="60"/>
    </location>
</feature>
<proteinExistence type="predicted"/>
<protein>
    <recommendedName>
        <fullName evidence="4">DUF4352 domain-containing protein</fullName>
    </recommendedName>
</protein>
<keyword evidence="3" id="KW-1185">Reference proteome</keyword>
<reference evidence="3" key="1">
    <citation type="journal article" date="2019" name="Int. J. Syst. Evol. Microbiol.">
        <title>The Global Catalogue of Microorganisms (GCM) 10K type strain sequencing project: providing services to taxonomists for standard genome sequencing and annotation.</title>
        <authorList>
            <consortium name="The Broad Institute Genomics Platform"/>
            <consortium name="The Broad Institute Genome Sequencing Center for Infectious Disease"/>
            <person name="Wu L."/>
            <person name="Ma J."/>
        </authorList>
    </citation>
    <scope>NUCLEOTIDE SEQUENCE [LARGE SCALE GENOMIC DNA]</scope>
    <source>
        <strain evidence="3">CCUG 71848</strain>
    </source>
</reference>
<accession>A0ABW3PEP2</accession>
<dbReference type="EMBL" id="JBHTLH010000011">
    <property type="protein sequence ID" value="MFD1124599.1"/>
    <property type="molecule type" value="Genomic_DNA"/>
</dbReference>
<name>A0ABW3PEP2_9LACO</name>
<gene>
    <name evidence="2" type="ORF">ACFQ22_04385</name>
</gene>
<organism evidence="2 3">
    <name type="scientific">Lentilactobacillus raoultii</name>
    <dbReference type="NCBI Taxonomy" id="1987503"/>
    <lineage>
        <taxon>Bacteria</taxon>
        <taxon>Bacillati</taxon>
        <taxon>Bacillota</taxon>
        <taxon>Bacilli</taxon>
        <taxon>Lactobacillales</taxon>
        <taxon>Lactobacillaceae</taxon>
        <taxon>Lentilactobacillus</taxon>
    </lineage>
</organism>
<dbReference type="RefSeq" id="WP_225419091.1">
    <property type="nucleotide sequence ID" value="NZ_JBHTLH010000011.1"/>
</dbReference>